<feature type="binding site" evidence="6">
    <location>
        <position position="248"/>
    </location>
    <ligand>
        <name>K(+)</name>
        <dbReference type="ChEBI" id="CHEBI:29103"/>
    </ligand>
</feature>
<dbReference type="CDD" id="cd14858">
    <property type="entry name" value="TrmE_N"/>
    <property type="match status" value="1"/>
</dbReference>
<keyword evidence="6" id="KW-0460">Magnesium</keyword>
<keyword evidence="5 6" id="KW-0342">GTP-binding</keyword>
<dbReference type="Pfam" id="PF10396">
    <property type="entry name" value="TrmE_N"/>
    <property type="match status" value="1"/>
</dbReference>
<feature type="binding site" evidence="6">
    <location>
        <position position="228"/>
    </location>
    <ligand>
        <name>Mg(2+)</name>
        <dbReference type="ChEBI" id="CHEBI:18420"/>
    </ligand>
</feature>
<comment type="function">
    <text evidence="6">Exhibits a very high intrinsic GTPase hydrolysis rate. Involved in the addition of a carboxymethylaminomethyl (cmnm) group at the wobble position (U34) of certain tRNAs, forming tRNA-cmnm(5)s(2)U34.</text>
</comment>
<dbReference type="NCBIfam" id="TIGR00450">
    <property type="entry name" value="mnmE_trmE_thdF"/>
    <property type="match status" value="1"/>
</dbReference>
<dbReference type="HAMAP" id="MF_00379">
    <property type="entry name" value="GTPase_MnmE"/>
    <property type="match status" value="1"/>
</dbReference>
<comment type="similarity">
    <text evidence="1 6 7">Belongs to the TRAFAC class TrmE-Era-EngA-EngB-Septin-like GTPase superfamily. TrmE GTPase family.</text>
</comment>
<dbReference type="InterPro" id="IPR005225">
    <property type="entry name" value="Small_GTP-bd"/>
</dbReference>
<dbReference type="GO" id="GO:0030488">
    <property type="term" value="P:tRNA methylation"/>
    <property type="evidence" value="ECO:0007669"/>
    <property type="project" value="TreeGrafter"/>
</dbReference>
<feature type="domain" description="TrmE-type G" evidence="8">
    <location>
        <begin position="214"/>
        <end position="369"/>
    </location>
</feature>
<keyword evidence="6" id="KW-0479">Metal-binding</keyword>
<dbReference type="Pfam" id="PF12631">
    <property type="entry name" value="MnmE_helical"/>
    <property type="match status" value="1"/>
</dbReference>
<feature type="binding site" evidence="6">
    <location>
        <position position="118"/>
    </location>
    <ligand>
        <name>(6S)-5-formyl-5,6,7,8-tetrahydrofolate</name>
        <dbReference type="ChEBI" id="CHEBI:57457"/>
    </ligand>
</feature>
<dbReference type="SUPFAM" id="SSF52540">
    <property type="entry name" value="P-loop containing nucleoside triphosphate hydrolases"/>
    <property type="match status" value="1"/>
</dbReference>
<dbReference type="EMBL" id="JACHHP010000002">
    <property type="protein sequence ID" value="MBB5207697.1"/>
    <property type="molecule type" value="Genomic_DNA"/>
</dbReference>
<sequence>MSARDTIAAIATPPGAGGIGVVRVSGDRAADIARTLLGRTPRVRHAHFATFSDADGPIDHGLLLFFAAPASYTGEDVLELHLHGSMPVLQRLLRHLHVLGARPARAGEFTERAFLNDKLDLAQAEAVADLIAAGSDAAARAAQRSLDGEFSRRVHALTEAVIRTRVWIEAAIDFPDEEIDFLAAPSLRADLDALVASSDALLAAARRGQRLRDGLHVVILGRPNAGKSSLLNALAQSDRAIVTDIAGTTRDLLRETVDLDGIALTLVDTAGLRDEGDAIEREGMRRARAELERADLALLVTDDVHVDADLALLDAAPVTAMRLIVHNKIDVHGGEPRVESRGAATHLWLSAATGAGLDALRVALRTAAGLEANNAGTFSARARHVLALEQAHLHLNLAIAALTDQSAGELAAEELRVVQQHLGDITGVVSSDDLLGRIFADFCIGK</sequence>
<dbReference type="Gene3D" id="3.40.50.300">
    <property type="entry name" value="P-loop containing nucleotide triphosphate hydrolases"/>
    <property type="match status" value="1"/>
</dbReference>
<dbReference type="NCBIfam" id="TIGR00231">
    <property type="entry name" value="small_GTP"/>
    <property type="match status" value="1"/>
</dbReference>
<evidence type="ECO:0000256" key="5">
    <source>
        <dbReference type="ARBA" id="ARBA00023134"/>
    </source>
</evidence>
<feature type="binding site" evidence="6">
    <location>
        <position position="249"/>
    </location>
    <ligand>
        <name>Mg(2+)</name>
        <dbReference type="ChEBI" id="CHEBI:18420"/>
    </ligand>
</feature>
<dbReference type="InterPro" id="IPR027417">
    <property type="entry name" value="P-loop_NTPase"/>
</dbReference>
<keyword evidence="2 6" id="KW-0819">tRNA processing</keyword>
<dbReference type="GO" id="GO:0005829">
    <property type="term" value="C:cytosol"/>
    <property type="evidence" value="ECO:0007669"/>
    <property type="project" value="TreeGrafter"/>
</dbReference>
<evidence type="ECO:0000256" key="4">
    <source>
        <dbReference type="ARBA" id="ARBA00022958"/>
    </source>
</evidence>
<dbReference type="InterPro" id="IPR004520">
    <property type="entry name" value="GTPase_MnmE"/>
</dbReference>
<keyword evidence="6 9" id="KW-0378">Hydrolase</keyword>
<keyword evidence="6" id="KW-0963">Cytoplasm</keyword>
<evidence type="ECO:0000256" key="6">
    <source>
        <dbReference type="HAMAP-Rule" id="MF_00379"/>
    </source>
</evidence>
<dbReference type="Gene3D" id="1.20.120.430">
    <property type="entry name" value="tRNA modification GTPase MnmE domain 2"/>
    <property type="match status" value="1"/>
</dbReference>
<evidence type="ECO:0000313" key="10">
    <source>
        <dbReference type="Proteomes" id="UP000521199"/>
    </source>
</evidence>
<dbReference type="NCBIfam" id="NF003661">
    <property type="entry name" value="PRK05291.1-3"/>
    <property type="match status" value="1"/>
</dbReference>
<dbReference type="PANTHER" id="PTHR42714">
    <property type="entry name" value="TRNA MODIFICATION GTPASE GTPBP3"/>
    <property type="match status" value="1"/>
</dbReference>
<feature type="binding site" evidence="6">
    <location>
        <position position="224"/>
    </location>
    <ligand>
        <name>K(+)</name>
        <dbReference type="ChEBI" id="CHEBI:29103"/>
    </ligand>
</feature>
<keyword evidence="10" id="KW-1185">Reference proteome</keyword>
<name>A0A7W8FYS2_9GAMM</name>
<evidence type="ECO:0000256" key="2">
    <source>
        <dbReference type="ARBA" id="ARBA00022694"/>
    </source>
</evidence>
<evidence type="ECO:0000256" key="3">
    <source>
        <dbReference type="ARBA" id="ARBA00022741"/>
    </source>
</evidence>
<dbReference type="Proteomes" id="UP000521199">
    <property type="component" value="Unassembled WGS sequence"/>
</dbReference>
<feature type="binding site" evidence="6">
    <location>
        <begin position="224"/>
        <end position="229"/>
    </location>
    <ligand>
        <name>GTP</name>
        <dbReference type="ChEBI" id="CHEBI:37565"/>
    </ligand>
</feature>
<dbReference type="InterPro" id="IPR027266">
    <property type="entry name" value="TrmE/GcvT-like"/>
</dbReference>
<keyword evidence="3 6" id="KW-0547">Nucleotide-binding</keyword>
<dbReference type="InterPro" id="IPR027368">
    <property type="entry name" value="MnmE_dom2"/>
</dbReference>
<dbReference type="GO" id="GO:0046872">
    <property type="term" value="F:metal ion binding"/>
    <property type="evidence" value="ECO:0007669"/>
    <property type="project" value="UniProtKB-KW"/>
</dbReference>
<evidence type="ECO:0000313" key="9">
    <source>
        <dbReference type="EMBL" id="MBB5207697.1"/>
    </source>
</evidence>
<feature type="binding site" evidence="6">
    <location>
        <position position="245"/>
    </location>
    <ligand>
        <name>K(+)</name>
        <dbReference type="ChEBI" id="CHEBI:29103"/>
    </ligand>
</feature>
<reference evidence="9 10" key="1">
    <citation type="submission" date="2020-08" db="EMBL/GenBank/DDBJ databases">
        <title>Genomic Encyclopedia of Type Strains, Phase IV (KMG-IV): sequencing the most valuable type-strain genomes for metagenomic binning, comparative biology and taxonomic classification.</title>
        <authorList>
            <person name="Goeker M."/>
        </authorList>
    </citation>
    <scope>NUCLEOTIDE SEQUENCE [LARGE SCALE GENOMIC DNA]</scope>
    <source>
        <strain evidence="9 10">DSM 24163</strain>
    </source>
</reference>
<gene>
    <name evidence="6" type="primary">mnmE</name>
    <name evidence="6" type="synonym">trmE</name>
    <name evidence="9" type="ORF">HNQ52_001226</name>
</gene>
<feature type="binding site" evidence="6">
    <location>
        <position position="23"/>
    </location>
    <ligand>
        <name>(6S)-5-formyl-5,6,7,8-tetrahydrofolate</name>
        <dbReference type="ChEBI" id="CHEBI:57457"/>
    </ligand>
</feature>
<evidence type="ECO:0000256" key="7">
    <source>
        <dbReference type="RuleBase" id="RU003313"/>
    </source>
</evidence>
<accession>A0A7W8FYS2</accession>
<dbReference type="PROSITE" id="PS51709">
    <property type="entry name" value="G_TRME"/>
    <property type="match status" value="1"/>
</dbReference>
<feature type="binding site" evidence="6">
    <location>
        <position position="243"/>
    </location>
    <ligand>
        <name>K(+)</name>
        <dbReference type="ChEBI" id="CHEBI:29103"/>
    </ligand>
</feature>
<comment type="subcellular location">
    <subcellularLocation>
        <location evidence="6">Cytoplasm</location>
    </subcellularLocation>
</comment>
<organism evidence="9 10">
    <name type="scientific">Chiayiivirga flava</name>
    <dbReference type="NCBI Taxonomy" id="659595"/>
    <lineage>
        <taxon>Bacteria</taxon>
        <taxon>Pseudomonadati</taxon>
        <taxon>Pseudomonadota</taxon>
        <taxon>Gammaproteobacteria</taxon>
        <taxon>Lysobacterales</taxon>
        <taxon>Lysobacteraceae</taxon>
        <taxon>Chiayiivirga</taxon>
    </lineage>
</organism>
<comment type="subunit">
    <text evidence="6">Homodimer. Heterotetramer of two MnmE and two MnmG subunits.</text>
</comment>
<dbReference type="GO" id="GO:0005525">
    <property type="term" value="F:GTP binding"/>
    <property type="evidence" value="ECO:0007669"/>
    <property type="project" value="UniProtKB-UniRule"/>
</dbReference>
<dbReference type="SUPFAM" id="SSF116878">
    <property type="entry name" value="TrmE connector domain"/>
    <property type="match status" value="1"/>
</dbReference>
<dbReference type="InterPro" id="IPR018948">
    <property type="entry name" value="GTP-bd_TrmE_N"/>
</dbReference>
<dbReference type="InterPro" id="IPR031168">
    <property type="entry name" value="G_TrmE"/>
</dbReference>
<keyword evidence="4 6" id="KW-0630">Potassium</keyword>
<proteinExistence type="inferred from homology"/>
<dbReference type="Pfam" id="PF01926">
    <property type="entry name" value="MMR_HSR1"/>
    <property type="match status" value="1"/>
</dbReference>
<dbReference type="Gene3D" id="3.30.1360.120">
    <property type="entry name" value="Probable tRNA modification gtpase trme, domain 1"/>
    <property type="match status" value="1"/>
</dbReference>
<evidence type="ECO:0000259" key="8">
    <source>
        <dbReference type="PROSITE" id="PS51709"/>
    </source>
</evidence>
<dbReference type="PANTHER" id="PTHR42714:SF2">
    <property type="entry name" value="TRNA MODIFICATION GTPASE GTPBP3, MITOCHONDRIAL"/>
    <property type="match status" value="1"/>
</dbReference>
<feature type="binding site" evidence="6">
    <location>
        <position position="446"/>
    </location>
    <ligand>
        <name>(6S)-5-formyl-5,6,7,8-tetrahydrofolate</name>
        <dbReference type="ChEBI" id="CHEBI:57457"/>
    </ligand>
</feature>
<comment type="cofactor">
    <cofactor evidence="6">
        <name>K(+)</name>
        <dbReference type="ChEBI" id="CHEBI:29103"/>
    </cofactor>
    <text evidence="6">Binds 1 potassium ion per subunit.</text>
</comment>
<dbReference type="InterPro" id="IPR006073">
    <property type="entry name" value="GTP-bd"/>
</dbReference>
<dbReference type="EC" id="3.6.-.-" evidence="6"/>
<dbReference type="CDD" id="cd04164">
    <property type="entry name" value="trmE"/>
    <property type="match status" value="1"/>
</dbReference>
<dbReference type="RefSeq" id="WP_183960235.1">
    <property type="nucleotide sequence ID" value="NZ_JACHHP010000002.1"/>
</dbReference>
<feature type="binding site" evidence="6">
    <location>
        <position position="79"/>
    </location>
    <ligand>
        <name>(6S)-5-formyl-5,6,7,8-tetrahydrofolate</name>
        <dbReference type="ChEBI" id="CHEBI:57457"/>
    </ligand>
</feature>
<protein>
    <recommendedName>
        <fullName evidence="6">tRNA modification GTPase MnmE</fullName>
        <ecNumber evidence="6">3.6.-.-</ecNumber>
    </recommendedName>
</protein>
<dbReference type="GO" id="GO:0002098">
    <property type="term" value="P:tRNA wobble uridine modification"/>
    <property type="evidence" value="ECO:0007669"/>
    <property type="project" value="TreeGrafter"/>
</dbReference>
<dbReference type="InterPro" id="IPR025867">
    <property type="entry name" value="MnmE_helical"/>
</dbReference>
<dbReference type="GO" id="GO:0003924">
    <property type="term" value="F:GTPase activity"/>
    <property type="evidence" value="ECO:0007669"/>
    <property type="project" value="UniProtKB-UniRule"/>
</dbReference>
<dbReference type="AlphaFoldDB" id="A0A7W8FYS2"/>
<feature type="binding site" evidence="6">
    <location>
        <begin position="243"/>
        <end position="249"/>
    </location>
    <ligand>
        <name>GTP</name>
        <dbReference type="ChEBI" id="CHEBI:37565"/>
    </ligand>
</feature>
<comment type="caution">
    <text evidence="6">Lacks conserved residue(s) required for the propagation of feature annotation.</text>
</comment>
<comment type="caution">
    <text evidence="9">The sequence shown here is derived from an EMBL/GenBank/DDBJ whole genome shotgun (WGS) entry which is preliminary data.</text>
</comment>
<feature type="binding site" evidence="6">
    <location>
        <begin position="268"/>
        <end position="271"/>
    </location>
    <ligand>
        <name>GTP</name>
        <dbReference type="ChEBI" id="CHEBI:37565"/>
    </ligand>
</feature>
<evidence type="ECO:0000256" key="1">
    <source>
        <dbReference type="ARBA" id="ARBA00011043"/>
    </source>
</evidence>